<dbReference type="PANTHER" id="PTHR43547:SF2">
    <property type="entry name" value="HYBRID SIGNAL TRANSDUCTION HISTIDINE KINASE C"/>
    <property type="match status" value="1"/>
</dbReference>
<dbReference type="PROSITE" id="PS01124">
    <property type="entry name" value="HTH_ARAC_FAMILY_2"/>
    <property type="match status" value="1"/>
</dbReference>
<dbReference type="Proteomes" id="UP001212170">
    <property type="component" value="Unassembled WGS sequence"/>
</dbReference>
<evidence type="ECO:0000256" key="3">
    <source>
        <dbReference type="ARBA" id="ARBA00023163"/>
    </source>
</evidence>
<evidence type="ECO:0000259" key="5">
    <source>
        <dbReference type="PROSITE" id="PS01124"/>
    </source>
</evidence>
<gene>
    <name evidence="7" type="ORF">NJT12_14515</name>
</gene>
<dbReference type="InterPro" id="IPR011006">
    <property type="entry name" value="CheY-like_superfamily"/>
</dbReference>
<evidence type="ECO:0000313" key="7">
    <source>
        <dbReference type="EMBL" id="MDA6070829.1"/>
    </source>
</evidence>
<dbReference type="SMART" id="SM00342">
    <property type="entry name" value="HTH_ARAC"/>
    <property type="match status" value="1"/>
</dbReference>
<dbReference type="InterPro" id="IPR009057">
    <property type="entry name" value="Homeodomain-like_sf"/>
</dbReference>
<dbReference type="Pfam" id="PF00072">
    <property type="entry name" value="Response_reg"/>
    <property type="match status" value="1"/>
</dbReference>
<evidence type="ECO:0000313" key="8">
    <source>
        <dbReference type="Proteomes" id="UP001212170"/>
    </source>
</evidence>
<dbReference type="SUPFAM" id="SSF46689">
    <property type="entry name" value="Homeodomain-like"/>
    <property type="match status" value="1"/>
</dbReference>
<accession>A0ABT4WE43</accession>
<keyword evidence="8" id="KW-1185">Reference proteome</keyword>
<comment type="caution">
    <text evidence="7">The sequence shown here is derived from an EMBL/GenBank/DDBJ whole genome shotgun (WGS) entry which is preliminary data.</text>
</comment>
<dbReference type="SMART" id="SM00448">
    <property type="entry name" value="REC"/>
    <property type="match status" value="1"/>
</dbReference>
<dbReference type="PROSITE" id="PS50110">
    <property type="entry name" value="RESPONSE_REGULATORY"/>
    <property type="match status" value="1"/>
</dbReference>
<reference evidence="7 8" key="1">
    <citation type="journal article" date="2023" name="Chemosphere">
        <title>Whole genome analysis of Flavobacterium aziz-sancarii sp. nov., isolated from Ardley Island (Antarctica), revealed a rich resistome and bioremediation potential.</title>
        <authorList>
            <person name="Otur C."/>
            <person name="Okay S."/>
            <person name="Kurt-Kizildogan A."/>
        </authorList>
    </citation>
    <scope>NUCLEOTIDE SEQUENCE [LARGE SCALE GENOMIC DNA]</scope>
    <source>
        <strain evidence="7 8">AC</strain>
    </source>
</reference>
<keyword evidence="3" id="KW-0804">Transcription</keyword>
<dbReference type="PANTHER" id="PTHR43547">
    <property type="entry name" value="TWO-COMPONENT HISTIDINE KINASE"/>
    <property type="match status" value="1"/>
</dbReference>
<dbReference type="InterPro" id="IPR018060">
    <property type="entry name" value="HTH_AraC"/>
</dbReference>
<dbReference type="InterPro" id="IPR001789">
    <property type="entry name" value="Sig_transdc_resp-reg_receiver"/>
</dbReference>
<organism evidence="7 8">
    <name type="scientific">Flavobacterium azizsancarii</name>
    <dbReference type="NCBI Taxonomy" id="2961580"/>
    <lineage>
        <taxon>Bacteria</taxon>
        <taxon>Pseudomonadati</taxon>
        <taxon>Bacteroidota</taxon>
        <taxon>Flavobacteriia</taxon>
        <taxon>Flavobacteriales</taxon>
        <taxon>Flavobacteriaceae</taxon>
        <taxon>Flavobacterium</taxon>
    </lineage>
</organism>
<evidence type="ECO:0000256" key="2">
    <source>
        <dbReference type="ARBA" id="ARBA00023015"/>
    </source>
</evidence>
<evidence type="ECO:0000259" key="6">
    <source>
        <dbReference type="PROSITE" id="PS50110"/>
    </source>
</evidence>
<keyword evidence="1 4" id="KW-0597">Phosphoprotein</keyword>
<dbReference type="CDD" id="cd17574">
    <property type="entry name" value="REC_OmpR"/>
    <property type="match status" value="1"/>
</dbReference>
<dbReference type="Gene3D" id="3.40.50.2300">
    <property type="match status" value="1"/>
</dbReference>
<dbReference type="Gene3D" id="1.10.10.60">
    <property type="entry name" value="Homeodomain-like"/>
    <property type="match status" value="2"/>
</dbReference>
<name>A0ABT4WE43_9FLAO</name>
<protein>
    <submittedName>
        <fullName evidence="7">Response regulator</fullName>
    </submittedName>
</protein>
<sequence>MTFPLGKSFYKKSEIVDAVFKVEKSKNKFLSESFNNESDDNESTNQIAENDVVETTKPYTILIVEDNPELRNYLKHELSKLYKVIVAENGQKGYELAVQKLPDLIITDVIMPVMDGLQLCKNIKGDLKTSHIPLLMLSAKAMVKDRLEGIDSGADMYLSKPFELDILKSSLAQLITSRQIMFKKFYSGITKDGKEKTTSLDNDFIQKILAFINENISEPELSVELLSSKIFLSRSQLYRKIKTLTGVSVNEFIRNVRLEKAKQLIEKGNNNINEISYKVGFTSPSYFTKCYKIKYGYLPTHEKRIKE</sequence>
<dbReference type="Pfam" id="PF12833">
    <property type="entry name" value="HTH_18"/>
    <property type="match status" value="1"/>
</dbReference>
<dbReference type="SUPFAM" id="SSF52172">
    <property type="entry name" value="CheY-like"/>
    <property type="match status" value="1"/>
</dbReference>
<feature type="domain" description="Response regulatory" evidence="6">
    <location>
        <begin position="60"/>
        <end position="175"/>
    </location>
</feature>
<proteinExistence type="predicted"/>
<evidence type="ECO:0000256" key="1">
    <source>
        <dbReference type="ARBA" id="ARBA00022553"/>
    </source>
</evidence>
<feature type="modified residue" description="4-aspartylphosphate" evidence="4">
    <location>
        <position position="108"/>
    </location>
</feature>
<evidence type="ECO:0000256" key="4">
    <source>
        <dbReference type="PROSITE-ProRule" id="PRU00169"/>
    </source>
</evidence>
<keyword evidence="2" id="KW-0805">Transcription regulation</keyword>
<feature type="domain" description="HTH araC/xylS-type" evidence="5">
    <location>
        <begin position="206"/>
        <end position="305"/>
    </location>
</feature>
<dbReference type="RefSeq" id="WP_271336641.1">
    <property type="nucleotide sequence ID" value="NZ_JAMZNK010000024.1"/>
</dbReference>
<dbReference type="EMBL" id="JAMZNK010000024">
    <property type="protein sequence ID" value="MDA6070829.1"/>
    <property type="molecule type" value="Genomic_DNA"/>
</dbReference>